<sequence>MTLASIGRPFAQFTTGTAVERGGMRTGLYAALLYRTERGEVCLVWRTPSMPAPAFTYYPTLAGAWPSYRRLEWAAKA</sequence>
<keyword evidence="2" id="KW-1185">Reference proteome</keyword>
<evidence type="ECO:0000313" key="1">
    <source>
        <dbReference type="EMBL" id="MFD2610127.1"/>
    </source>
</evidence>
<dbReference type="RefSeq" id="WP_386846054.1">
    <property type="nucleotide sequence ID" value="NZ_JBHUMK010000052.1"/>
</dbReference>
<name>A0ABW5P490_9DEIO</name>
<dbReference type="EMBL" id="JBHUMK010000052">
    <property type="protein sequence ID" value="MFD2610127.1"/>
    <property type="molecule type" value="Genomic_DNA"/>
</dbReference>
<organism evidence="1 2">
    <name type="scientific">Deinococcus taklimakanensis</name>
    <dbReference type="NCBI Taxonomy" id="536443"/>
    <lineage>
        <taxon>Bacteria</taxon>
        <taxon>Thermotogati</taxon>
        <taxon>Deinococcota</taxon>
        <taxon>Deinococci</taxon>
        <taxon>Deinococcales</taxon>
        <taxon>Deinococcaceae</taxon>
        <taxon>Deinococcus</taxon>
    </lineage>
</organism>
<evidence type="ECO:0000313" key="2">
    <source>
        <dbReference type="Proteomes" id="UP001597475"/>
    </source>
</evidence>
<dbReference type="Proteomes" id="UP001597475">
    <property type="component" value="Unassembled WGS sequence"/>
</dbReference>
<gene>
    <name evidence="1" type="ORF">ACFSR9_11860</name>
</gene>
<reference evidence="2" key="1">
    <citation type="journal article" date="2019" name="Int. J. Syst. Evol. Microbiol.">
        <title>The Global Catalogue of Microorganisms (GCM) 10K type strain sequencing project: providing services to taxonomists for standard genome sequencing and annotation.</title>
        <authorList>
            <consortium name="The Broad Institute Genomics Platform"/>
            <consortium name="The Broad Institute Genome Sequencing Center for Infectious Disease"/>
            <person name="Wu L."/>
            <person name="Ma J."/>
        </authorList>
    </citation>
    <scope>NUCLEOTIDE SEQUENCE [LARGE SCALE GENOMIC DNA]</scope>
    <source>
        <strain evidence="2">KCTC 33842</strain>
    </source>
</reference>
<accession>A0ABW5P490</accession>
<comment type="caution">
    <text evidence="1">The sequence shown here is derived from an EMBL/GenBank/DDBJ whole genome shotgun (WGS) entry which is preliminary data.</text>
</comment>
<protein>
    <submittedName>
        <fullName evidence="1">Uncharacterized protein</fullName>
    </submittedName>
</protein>
<proteinExistence type="predicted"/>